<dbReference type="Proteomes" id="UP001166784">
    <property type="component" value="Unassembled WGS sequence"/>
</dbReference>
<reference evidence="6" key="1">
    <citation type="submission" date="2022-03" db="EMBL/GenBank/DDBJ databases">
        <authorList>
            <person name="Santos J.D.N."/>
            <person name="Kallscheuer N."/>
            <person name="Jogler C."/>
            <person name="Lage O.M."/>
        </authorList>
    </citation>
    <scope>NUCLEOTIDE SEQUENCE</scope>
    <source>
        <strain evidence="6">M600PL45_2</strain>
    </source>
</reference>
<proteinExistence type="predicted"/>
<organism evidence="6 7">
    <name type="scientific">Streptomyces marispadix</name>
    <dbReference type="NCBI Taxonomy" id="2922868"/>
    <lineage>
        <taxon>Bacteria</taxon>
        <taxon>Bacillati</taxon>
        <taxon>Actinomycetota</taxon>
        <taxon>Actinomycetes</taxon>
        <taxon>Kitasatosporales</taxon>
        <taxon>Streptomycetaceae</taxon>
        <taxon>Streptomyces</taxon>
    </lineage>
</organism>
<feature type="region of interest" description="Disordered" evidence="4">
    <location>
        <begin position="94"/>
        <end position="127"/>
    </location>
</feature>
<dbReference type="InterPro" id="IPR000524">
    <property type="entry name" value="Tscrpt_reg_HTH_GntR"/>
</dbReference>
<dbReference type="SUPFAM" id="SSF46785">
    <property type="entry name" value="Winged helix' DNA-binding domain"/>
    <property type="match status" value="1"/>
</dbReference>
<evidence type="ECO:0000256" key="3">
    <source>
        <dbReference type="ARBA" id="ARBA00023163"/>
    </source>
</evidence>
<dbReference type="InterPro" id="IPR011711">
    <property type="entry name" value="GntR_C"/>
</dbReference>
<dbReference type="InterPro" id="IPR036388">
    <property type="entry name" value="WH-like_DNA-bd_sf"/>
</dbReference>
<evidence type="ECO:0000256" key="4">
    <source>
        <dbReference type="SAM" id="MobiDB-lite"/>
    </source>
</evidence>
<sequence>MNARHGTGTGGSGGTAGDDRLAAVLRPVRAGNGFEEALEQILQIVRLGLVPDGERLPSERELAGRLGISRVMLREVLKVLAEEGLVVSRRGRYGGTFVRHPQPPSPGTGSPEELRRGVSGAAGATGEDDVRDTLRFREVLETGAAELCASRGLDEDEAARLRAALDATRNAALADYRRSDTLLHLTLVELAGSPTLTAQYAAARAKVNDLLGRIPLLVRNLEHAQQQHTELVDAVLAGDPERARRVSREHCAGTAALLRGFLT</sequence>
<evidence type="ECO:0000313" key="6">
    <source>
        <dbReference type="EMBL" id="MCH6159284.1"/>
    </source>
</evidence>
<comment type="caution">
    <text evidence="6">The sequence shown here is derived from an EMBL/GenBank/DDBJ whole genome shotgun (WGS) entry which is preliminary data.</text>
</comment>
<evidence type="ECO:0000256" key="2">
    <source>
        <dbReference type="ARBA" id="ARBA00023125"/>
    </source>
</evidence>
<dbReference type="PRINTS" id="PR00035">
    <property type="entry name" value="HTHGNTR"/>
</dbReference>
<dbReference type="Pfam" id="PF07729">
    <property type="entry name" value="FCD"/>
    <property type="match status" value="1"/>
</dbReference>
<dbReference type="RefSeq" id="WP_241057250.1">
    <property type="nucleotide sequence ID" value="NZ_JAKWJU010000002.1"/>
</dbReference>
<evidence type="ECO:0000313" key="7">
    <source>
        <dbReference type="Proteomes" id="UP001166784"/>
    </source>
</evidence>
<dbReference type="PROSITE" id="PS50949">
    <property type="entry name" value="HTH_GNTR"/>
    <property type="match status" value="1"/>
</dbReference>
<evidence type="ECO:0000256" key="1">
    <source>
        <dbReference type="ARBA" id="ARBA00023015"/>
    </source>
</evidence>
<dbReference type="EMBL" id="JAKWJU010000002">
    <property type="protein sequence ID" value="MCH6159284.1"/>
    <property type="molecule type" value="Genomic_DNA"/>
</dbReference>
<dbReference type="PANTHER" id="PTHR43537">
    <property type="entry name" value="TRANSCRIPTIONAL REGULATOR, GNTR FAMILY"/>
    <property type="match status" value="1"/>
</dbReference>
<evidence type="ECO:0000259" key="5">
    <source>
        <dbReference type="PROSITE" id="PS50949"/>
    </source>
</evidence>
<keyword evidence="1" id="KW-0805">Transcription regulation</keyword>
<dbReference type="Gene3D" id="1.10.10.10">
    <property type="entry name" value="Winged helix-like DNA-binding domain superfamily/Winged helix DNA-binding domain"/>
    <property type="match status" value="1"/>
</dbReference>
<gene>
    <name evidence="6" type="ORF">MMA15_02270</name>
</gene>
<name>A0ABS9SSN8_9ACTN</name>
<dbReference type="InterPro" id="IPR036390">
    <property type="entry name" value="WH_DNA-bd_sf"/>
</dbReference>
<protein>
    <submittedName>
        <fullName evidence="6">FCD domain-containing protein</fullName>
    </submittedName>
</protein>
<dbReference type="SUPFAM" id="SSF48008">
    <property type="entry name" value="GntR ligand-binding domain-like"/>
    <property type="match status" value="1"/>
</dbReference>
<dbReference type="Pfam" id="PF00392">
    <property type="entry name" value="GntR"/>
    <property type="match status" value="1"/>
</dbReference>
<dbReference type="PANTHER" id="PTHR43537:SF24">
    <property type="entry name" value="GLUCONATE OPERON TRANSCRIPTIONAL REPRESSOR"/>
    <property type="match status" value="1"/>
</dbReference>
<keyword evidence="2" id="KW-0238">DNA-binding</keyword>
<dbReference type="SMART" id="SM00895">
    <property type="entry name" value="FCD"/>
    <property type="match status" value="1"/>
</dbReference>
<dbReference type="CDD" id="cd07377">
    <property type="entry name" value="WHTH_GntR"/>
    <property type="match status" value="1"/>
</dbReference>
<keyword evidence="7" id="KW-1185">Reference proteome</keyword>
<dbReference type="SMART" id="SM00345">
    <property type="entry name" value="HTH_GNTR"/>
    <property type="match status" value="1"/>
</dbReference>
<accession>A0ABS9SSN8</accession>
<dbReference type="Gene3D" id="1.20.120.530">
    <property type="entry name" value="GntR ligand-binding domain-like"/>
    <property type="match status" value="1"/>
</dbReference>
<dbReference type="InterPro" id="IPR008920">
    <property type="entry name" value="TF_FadR/GntR_C"/>
</dbReference>
<keyword evidence="3" id="KW-0804">Transcription</keyword>
<feature type="domain" description="HTH gntR-type" evidence="5">
    <location>
        <begin position="31"/>
        <end position="101"/>
    </location>
</feature>
<reference evidence="6" key="2">
    <citation type="journal article" date="2023" name="Int. J. Syst. Evol. Microbiol.">
        <title>Streptomyces marispadix sp. nov., isolated from marine beach sediment of the Northern Coast of Portugal.</title>
        <authorList>
            <person name="dos Santos J.D.N."/>
            <person name="Vitorino I.R."/>
            <person name="Kallscheuer N."/>
            <person name="Srivastava A."/>
            <person name="Krautwurst S."/>
            <person name="Marz M."/>
            <person name="Jogler C."/>
            <person name="Lobo Da Cunha A."/>
            <person name="Catita J."/>
            <person name="Goncalves H."/>
            <person name="Gonzalez I."/>
            <person name="Reyes F."/>
            <person name="Lage O.M."/>
        </authorList>
    </citation>
    <scope>NUCLEOTIDE SEQUENCE</scope>
    <source>
        <strain evidence="6">M600PL45_2</strain>
    </source>
</reference>